<name>A0A8H7TI51_9HELO</name>
<dbReference type="GO" id="GO:0016628">
    <property type="term" value="F:oxidoreductase activity, acting on the CH-CH group of donors, NAD or NADP as acceptor"/>
    <property type="evidence" value="ECO:0007669"/>
    <property type="project" value="UniProtKB-ARBA"/>
</dbReference>
<dbReference type="CDD" id="cd02933">
    <property type="entry name" value="OYE_like_FMN"/>
    <property type="match status" value="1"/>
</dbReference>
<evidence type="ECO:0000256" key="2">
    <source>
        <dbReference type="ARBA" id="ARBA00005979"/>
    </source>
</evidence>
<protein>
    <recommendedName>
        <fullName evidence="4">NADH:flavin oxidoreductase/NADH oxidase N-terminal domain-containing protein</fullName>
    </recommendedName>
</protein>
<evidence type="ECO:0000259" key="4">
    <source>
        <dbReference type="Pfam" id="PF00724"/>
    </source>
</evidence>
<evidence type="ECO:0000313" key="5">
    <source>
        <dbReference type="EMBL" id="KAG4419331.1"/>
    </source>
</evidence>
<dbReference type="PANTHER" id="PTHR22893:SF129">
    <property type="entry name" value="FLAVIN OXIDOREDUCTASE HXNT"/>
    <property type="match status" value="1"/>
</dbReference>
<dbReference type="InterPro" id="IPR045247">
    <property type="entry name" value="Oye-like"/>
</dbReference>
<sequence>MSPSKITEGLTPLAGTALFTPIEIGSLKLEHRIIQAPLTRMRGVKESDGVWAPGDIAVEYYGQRASKGGLQLTEATNISRLASGYPGIPGVFRKGQLAGWKRVTDAVHAKGGFIYCQIWHVGRASSDALLEGKQTVSSSNIPITGPAVDGTDYASHPPRPLEISEIHEITKDFAEAAKRCVEAGFDGVEIHGANGYLLEQFLHDNVNLRTDAYGGSIENRCRFPLEVIRAVTSAIGASKVGIRLSPYNYYQDTKDSDPNTHWAYLCNAIASLPAENRVSYVHMIEPRFDENLDEAGKMEALAAYSKTSVDESITAKAGVNSLVPFQRILAKAGIKFLAAGNFNRDNAEPKVAAGEADAIVMGRWFIANPDLPKRLREGLPLTPYDRSTFYGADPPTKGYTDYPFYEESKLGAA</sequence>
<organism evidence="5 6">
    <name type="scientific">Cadophora malorum</name>
    <dbReference type="NCBI Taxonomy" id="108018"/>
    <lineage>
        <taxon>Eukaryota</taxon>
        <taxon>Fungi</taxon>
        <taxon>Dikarya</taxon>
        <taxon>Ascomycota</taxon>
        <taxon>Pezizomycotina</taxon>
        <taxon>Leotiomycetes</taxon>
        <taxon>Helotiales</taxon>
        <taxon>Ploettnerulaceae</taxon>
        <taxon>Cadophora</taxon>
    </lineage>
</organism>
<dbReference type="InterPro" id="IPR013785">
    <property type="entry name" value="Aldolase_TIM"/>
</dbReference>
<dbReference type="Pfam" id="PF00724">
    <property type="entry name" value="Oxidored_FMN"/>
    <property type="match status" value="1"/>
</dbReference>
<keyword evidence="3" id="KW-0560">Oxidoreductase</keyword>
<evidence type="ECO:0000256" key="1">
    <source>
        <dbReference type="ARBA" id="ARBA00001917"/>
    </source>
</evidence>
<dbReference type="Proteomes" id="UP000664132">
    <property type="component" value="Unassembled WGS sequence"/>
</dbReference>
<dbReference type="SUPFAM" id="SSF51395">
    <property type="entry name" value="FMN-linked oxidoreductases"/>
    <property type="match status" value="1"/>
</dbReference>
<evidence type="ECO:0000313" key="6">
    <source>
        <dbReference type="Proteomes" id="UP000664132"/>
    </source>
</evidence>
<comment type="similarity">
    <text evidence="2">Belongs to the NADH:flavin oxidoreductase/NADH oxidase family.</text>
</comment>
<dbReference type="GO" id="GO:0003959">
    <property type="term" value="F:NADPH dehydrogenase activity"/>
    <property type="evidence" value="ECO:0007669"/>
    <property type="project" value="TreeGrafter"/>
</dbReference>
<dbReference type="GO" id="GO:0005829">
    <property type="term" value="C:cytosol"/>
    <property type="evidence" value="ECO:0007669"/>
    <property type="project" value="UniProtKB-ARBA"/>
</dbReference>
<comment type="caution">
    <text evidence="5">The sequence shown here is derived from an EMBL/GenBank/DDBJ whole genome shotgun (WGS) entry which is preliminary data.</text>
</comment>
<dbReference type="Gene3D" id="3.20.20.70">
    <property type="entry name" value="Aldolase class I"/>
    <property type="match status" value="1"/>
</dbReference>
<reference evidence="5" key="1">
    <citation type="submission" date="2021-02" db="EMBL/GenBank/DDBJ databases">
        <title>Genome sequence Cadophora malorum strain M34.</title>
        <authorList>
            <person name="Stefanovic E."/>
            <person name="Vu D."/>
            <person name="Scully C."/>
            <person name="Dijksterhuis J."/>
            <person name="Roader J."/>
            <person name="Houbraken J."/>
        </authorList>
    </citation>
    <scope>NUCLEOTIDE SEQUENCE</scope>
    <source>
        <strain evidence="5">M34</strain>
    </source>
</reference>
<dbReference type="EMBL" id="JAFJYH010000108">
    <property type="protein sequence ID" value="KAG4419331.1"/>
    <property type="molecule type" value="Genomic_DNA"/>
</dbReference>
<dbReference type="GO" id="GO:0010181">
    <property type="term" value="F:FMN binding"/>
    <property type="evidence" value="ECO:0007669"/>
    <property type="project" value="InterPro"/>
</dbReference>
<gene>
    <name evidence="5" type="ORF">IFR04_007565</name>
</gene>
<dbReference type="PANTHER" id="PTHR22893">
    <property type="entry name" value="NADH OXIDOREDUCTASE-RELATED"/>
    <property type="match status" value="1"/>
</dbReference>
<proteinExistence type="inferred from homology"/>
<dbReference type="OrthoDB" id="276546at2759"/>
<feature type="domain" description="NADH:flavin oxidoreductase/NADH oxidase N-terminal" evidence="4">
    <location>
        <begin position="18"/>
        <end position="381"/>
    </location>
</feature>
<dbReference type="InterPro" id="IPR001155">
    <property type="entry name" value="OxRdtase_FMN_N"/>
</dbReference>
<keyword evidence="6" id="KW-1185">Reference proteome</keyword>
<accession>A0A8H7TI51</accession>
<dbReference type="AlphaFoldDB" id="A0A8H7TI51"/>
<dbReference type="FunFam" id="3.20.20.70:FF:000059">
    <property type="entry name" value="N-ethylmaleimide reductase, FMN-linked"/>
    <property type="match status" value="1"/>
</dbReference>
<evidence type="ECO:0000256" key="3">
    <source>
        <dbReference type="ARBA" id="ARBA00023002"/>
    </source>
</evidence>
<comment type="cofactor">
    <cofactor evidence="1">
        <name>FMN</name>
        <dbReference type="ChEBI" id="CHEBI:58210"/>
    </cofactor>
</comment>